<protein>
    <recommendedName>
        <fullName evidence="9">Transcription elongation factor Spt6</fullName>
    </recommendedName>
</protein>
<dbReference type="PANTHER" id="PTHR10145:SF6">
    <property type="entry name" value="TRANSCRIPTION ELONGATION FACTOR SPT6"/>
    <property type="match status" value="1"/>
</dbReference>
<dbReference type="InterPro" id="IPR023319">
    <property type="entry name" value="Tex-like_HTH_dom_sf"/>
</dbReference>
<evidence type="ECO:0000256" key="5">
    <source>
        <dbReference type="ARBA" id="ARBA00022999"/>
    </source>
</evidence>
<evidence type="ECO:0000259" key="11">
    <source>
        <dbReference type="Pfam" id="PF14632"/>
    </source>
</evidence>
<dbReference type="InterPro" id="IPR037027">
    <property type="entry name" value="YqgF/RNaseH-like_dom_sf"/>
</dbReference>
<feature type="domain" description="Spt6 acidic N-terminal" evidence="11">
    <location>
        <begin position="32"/>
        <end position="117"/>
    </location>
</feature>
<dbReference type="Gene3D" id="1.10.3500.10">
    <property type="entry name" value="Tex N-terminal region-like"/>
    <property type="match status" value="1"/>
</dbReference>
<dbReference type="Gene3D" id="1.10.10.2740">
    <property type="entry name" value="Spt6, Death-like domain"/>
    <property type="match status" value="1"/>
</dbReference>
<dbReference type="Pfam" id="PF14641">
    <property type="entry name" value="HTH_44"/>
    <property type="match status" value="1"/>
</dbReference>
<keyword evidence="7 9" id="KW-0539">Nucleus</keyword>
<dbReference type="Gene3D" id="3.30.505.10">
    <property type="entry name" value="SH2 domain"/>
    <property type="match status" value="2"/>
</dbReference>
<dbReference type="PANTHER" id="PTHR10145">
    <property type="entry name" value="TRANSCRIPTION ELONGATION FACTOR SPT6"/>
    <property type="match status" value="1"/>
</dbReference>
<dbReference type="InterPro" id="IPR035019">
    <property type="entry name" value="Spt6_SH2_N"/>
</dbReference>
<feature type="domain" description="Transcription elongation factor Spt6 YqgF" evidence="14">
    <location>
        <begin position="709"/>
        <end position="873"/>
    </location>
</feature>
<dbReference type="SUPFAM" id="SSF158832">
    <property type="entry name" value="Tex N-terminal region-like"/>
    <property type="match status" value="1"/>
</dbReference>
<feature type="domain" description="Spt6 SH2" evidence="12">
    <location>
        <begin position="1196"/>
        <end position="1400"/>
    </location>
</feature>
<feature type="compositionally biased region" description="Basic and acidic residues" evidence="10">
    <location>
        <begin position="93"/>
        <end position="104"/>
    </location>
</feature>
<evidence type="ECO:0000256" key="1">
    <source>
        <dbReference type="ARBA" id="ARBA00004123"/>
    </source>
</evidence>
<dbReference type="SUPFAM" id="SSF55550">
    <property type="entry name" value="SH2 domain"/>
    <property type="match status" value="1"/>
</dbReference>
<feature type="compositionally biased region" description="Acidic residues" evidence="10">
    <location>
        <begin position="147"/>
        <end position="181"/>
    </location>
</feature>
<reference evidence="19 20" key="1">
    <citation type="submission" date="2024-03" db="EMBL/GenBank/DDBJ databases">
        <authorList>
            <person name="Brejova B."/>
        </authorList>
    </citation>
    <scope>NUCLEOTIDE SEQUENCE [LARGE SCALE GENOMIC DNA]</scope>
    <source>
        <strain evidence="19 20">CBS 14171</strain>
    </source>
</reference>
<keyword evidence="20" id="KW-1185">Reference proteome</keyword>
<dbReference type="InterPro" id="IPR010994">
    <property type="entry name" value="RuvA_2-like"/>
</dbReference>
<comment type="subcellular location">
    <subcellularLocation>
        <location evidence="2">Chromosome</location>
    </subcellularLocation>
    <subcellularLocation>
        <location evidence="1 9">Nucleus</location>
    </subcellularLocation>
</comment>
<feature type="domain" description="Transcription elongation factor Spt6 helix-hairpin-helix motif" evidence="13">
    <location>
        <begin position="876"/>
        <end position="979"/>
    </location>
</feature>
<dbReference type="Gene3D" id="1.10.150.850">
    <property type="entry name" value="Spt6, helix-hairpin-helix domain"/>
    <property type="match status" value="1"/>
</dbReference>
<feature type="compositionally biased region" description="Basic and acidic residues" evidence="10">
    <location>
        <begin position="182"/>
        <end position="205"/>
    </location>
</feature>
<comment type="function">
    <text evidence="9">Plays a role in maintenance of chromatin structure during RNA polymerase II transcription elongation thereby repressing transcription initiation from cryptic promoters. Mediates the reassembly of nucleosomes onto the promoters of at least a selected set of genes during repression; the nucleosome reassembly is essential for transcriptional repression.</text>
</comment>
<gene>
    <name evidence="19" type="ORF">LODBEIA_P60660</name>
</gene>
<name>A0ABP0ZVW9_9ASCO</name>
<feature type="domain" description="Helix-turn-helix DNA-binding" evidence="15">
    <location>
        <begin position="290"/>
        <end position="408"/>
    </location>
</feature>
<dbReference type="InterPro" id="IPR023323">
    <property type="entry name" value="Tex-like_dom_sf"/>
</dbReference>
<keyword evidence="4" id="KW-0158">Chromosome</keyword>
<dbReference type="InterPro" id="IPR035018">
    <property type="entry name" value="Spt6_SH2_C"/>
</dbReference>
<feature type="compositionally biased region" description="Basic residues" evidence="10">
    <location>
        <begin position="105"/>
        <end position="115"/>
    </location>
</feature>
<dbReference type="InterPro" id="IPR017072">
    <property type="entry name" value="TF_Spt6"/>
</dbReference>
<dbReference type="EMBL" id="OZ022412">
    <property type="protein sequence ID" value="CAK9442323.1"/>
    <property type="molecule type" value="Genomic_DNA"/>
</dbReference>
<keyword evidence="5" id="KW-0727">SH2 domain</keyword>
<evidence type="ECO:0000256" key="7">
    <source>
        <dbReference type="ARBA" id="ARBA00023242"/>
    </source>
</evidence>
<proteinExistence type="inferred from homology"/>
<dbReference type="InterPro" id="IPR035420">
    <property type="entry name" value="Spt6_SH2"/>
</dbReference>
<dbReference type="InterPro" id="IPR049540">
    <property type="entry name" value="Spt6-like_S1"/>
</dbReference>
<feature type="compositionally biased region" description="Acidic residues" evidence="10">
    <location>
        <begin position="33"/>
        <end position="44"/>
    </location>
</feature>
<dbReference type="Pfam" id="PF22706">
    <property type="entry name" value="Tex_central_region"/>
    <property type="match status" value="1"/>
</dbReference>
<dbReference type="SUPFAM" id="SSF53098">
    <property type="entry name" value="Ribonuclease H-like"/>
    <property type="match status" value="1"/>
</dbReference>
<comment type="similarity">
    <text evidence="3 9">Belongs to the SPT6 family.</text>
</comment>
<dbReference type="InterPro" id="IPR028083">
    <property type="entry name" value="Spt6_acidic_N_dom"/>
</dbReference>
<evidence type="ECO:0000256" key="3">
    <source>
        <dbReference type="ARBA" id="ARBA00009253"/>
    </source>
</evidence>
<dbReference type="GeneID" id="92211262"/>
<dbReference type="Pfam" id="PF14632">
    <property type="entry name" value="SPT6_acidic"/>
    <property type="match status" value="1"/>
</dbReference>
<feature type="domain" description="HHH" evidence="16">
    <location>
        <begin position="993"/>
        <end position="1052"/>
    </location>
</feature>
<dbReference type="CDD" id="cd09928">
    <property type="entry name" value="SH2_Cterm_SPT6_like"/>
    <property type="match status" value="1"/>
</dbReference>
<evidence type="ECO:0000256" key="2">
    <source>
        <dbReference type="ARBA" id="ARBA00004286"/>
    </source>
</evidence>
<dbReference type="Pfam" id="PF14635">
    <property type="entry name" value="HHH_7"/>
    <property type="match status" value="1"/>
</dbReference>
<dbReference type="Gene3D" id="3.30.420.140">
    <property type="entry name" value="YqgF/RNase H-like domain"/>
    <property type="match status" value="1"/>
</dbReference>
<evidence type="ECO:0000259" key="13">
    <source>
        <dbReference type="Pfam" id="PF14635"/>
    </source>
</evidence>
<dbReference type="InterPro" id="IPR012337">
    <property type="entry name" value="RNaseH-like_sf"/>
</dbReference>
<organism evidence="19 20">
    <name type="scientific">Lodderomyces beijingensis</name>
    <dbReference type="NCBI Taxonomy" id="1775926"/>
    <lineage>
        <taxon>Eukaryota</taxon>
        <taxon>Fungi</taxon>
        <taxon>Dikarya</taxon>
        <taxon>Ascomycota</taxon>
        <taxon>Saccharomycotina</taxon>
        <taxon>Pichiomycetes</taxon>
        <taxon>Debaryomycetaceae</taxon>
        <taxon>Candida/Lodderomyces clade</taxon>
        <taxon>Lodderomyces</taxon>
    </lineage>
</organism>
<dbReference type="Proteomes" id="UP001497383">
    <property type="component" value="Chromosome 8"/>
</dbReference>
<dbReference type="Pfam" id="PF17674">
    <property type="entry name" value="HHH_9"/>
    <property type="match status" value="1"/>
</dbReference>
<dbReference type="InterPro" id="IPR055179">
    <property type="entry name" value="Tex-like_central_region"/>
</dbReference>
<dbReference type="Pfam" id="PF14639">
    <property type="entry name" value="YqgF"/>
    <property type="match status" value="1"/>
</dbReference>
<evidence type="ECO:0000259" key="14">
    <source>
        <dbReference type="Pfam" id="PF14639"/>
    </source>
</evidence>
<comment type="function">
    <text evidence="8">Histone H3-H4 chaperone that plays a role in maintenance of chromatin structure during RNA polymerase II transcription elongation thereby repressing transcription initiation from cryptic promoters. Mediates the reassembly of nucleosomes onto the promoters of at least a selected set of genes during repression; the nucleosome reassembly is essential for transcriptional repression. Essential for viability.</text>
</comment>
<dbReference type="PIRSF" id="PIRSF036947">
    <property type="entry name" value="Spt6"/>
    <property type="match status" value="1"/>
</dbReference>
<dbReference type="InterPro" id="IPR041692">
    <property type="entry name" value="HHH_9"/>
</dbReference>
<dbReference type="Pfam" id="PF21710">
    <property type="entry name" value="Spt6_S1"/>
    <property type="match status" value="1"/>
</dbReference>
<evidence type="ECO:0000259" key="16">
    <source>
        <dbReference type="Pfam" id="PF17674"/>
    </source>
</evidence>
<evidence type="ECO:0000256" key="4">
    <source>
        <dbReference type="ARBA" id="ARBA00022454"/>
    </source>
</evidence>
<evidence type="ECO:0000259" key="18">
    <source>
        <dbReference type="Pfam" id="PF22706"/>
    </source>
</evidence>
<evidence type="ECO:0000256" key="10">
    <source>
        <dbReference type="SAM" id="MobiDB-lite"/>
    </source>
</evidence>
<dbReference type="CDD" id="cd09918">
    <property type="entry name" value="SH2_Nterm_SPT6_like"/>
    <property type="match status" value="1"/>
</dbReference>
<keyword evidence="6 9" id="KW-0804">Transcription</keyword>
<feature type="domain" description="Spt6-like S1/OB" evidence="17">
    <location>
        <begin position="1091"/>
        <end position="1182"/>
    </location>
</feature>
<dbReference type="InterPro" id="IPR032706">
    <property type="entry name" value="Spt6_HHH"/>
</dbReference>
<feature type="domain" description="Tex-like central region" evidence="18">
    <location>
        <begin position="509"/>
        <end position="685"/>
    </location>
</feature>
<sequence length="1423" mass="164336">MSAEEPEIDNRLDEQSQSEGEGDDLRNESATDSSEEDDDEEDEEAIQKVREGFIVDDEEDAVETTRRKKHRKRRREREREREEADALDEDDLELLRENRGEKPSRSQKFKRLKRRHEPEEAQDGGDFGAAEENREEHFRKGLHNMFSEDENSEGEDLDDVDGIPQDDVDDFIESEDDSDVDAETRAEKKREKQRQRQRERKLDTSKLTDVDRKSLEELFEVFGNGEEYAWALEAQAEAMDDEGEKEEPTTLEAVFENSELKERMLTEEDNLVRIIDVPERYQRYRSALTYIDLDDEELDREKEWVADIVFNEKRGSFNEYEKEFKQAVSEVVELVARQSFEVPFIWANRRDATLFFDTSPESEREQVVRLLYEEDLWRIVQLDLEYHSLYEKRLNIEKMIEKAGIEDDLTKDIRSLNTMVAVQDIYDYIQFNFTKEIRESETAESEEKETKEGKGKKHSKFATFERIRSNILYDGVKAYGISAKDFGENVQHQSLNGFATDFRLHATDDPMDTPEAIVEALTDDVDVIFKDKRTARDAIRKTFAEEIFHNPKIRQEVRSVYKLYASVGIALTDKGRTAIDNYSPYADIKYAINRTPADLVQHPDQFLRMLEAEEKGLAVVTVETEHFESWFDSIFKCLKSDGFSDISDAWNKEREHVLRMAFQRLCSMVAANTKEDLRRECQRLIAREVKKRFAAKLDQAPFKPEGFDKGTVPSVLSLTFGRGEYDSAVVGALVKDSGQARDFFKSSNNPSSSRENEEAFEGELKEFFDRNLANDRPDVIIVSGFNANTKKLYDIVKNFVQNHGVIVNTEGVVFRDGEEPPLLKTIWGQDETARLYQNSERARLAYPEKPPLVRYAIGVAKYAQNPLLEYISMGDDILSLAFHRDQKYIPKDMVKDALESAYVDAVNSIGVDINAAMRDPYLAQMLQYVAGFGPRKASGLFRNMESKLIPGLATRQDLIELELTPLNIFQNCASFLKIPYDEGATVSASSIELLDATRIHPEDYNLALKLAADVLELDEEDIDEEVIAKFNAKKDEKQHDIARLGLNDYGRQLERDIGKKKYATLRMIVRELVNNYEEIRGSFKILSDHEAFNLLTGETSRSFGRDAIVPVTIVKLGKNFEDPSSEVRWAKVVTSSLISGNIPRDRLRRDLEVEQGKSYQAVVLEVFYDAFTADLSLIPEDIKRASTPRIHKEQGKWDFRAEEEDWKKEHEKEKAKKALTRNIQHPLYRNFNYKQAEEYLAPQSLGDCVIRPSSKGPEYLTITWKVGNNLFQHLLMEERRRGGKTYIVEGKTYSDLDQVIVQHIQAISRKVDDLVRSPKFKEGTLAEVNDWLESYTKANPKNSAYVFCYDHKIPGSFLLLFKVNITTPIITWHVRTITDGYVLKGLTYNSVMNLCNGFKQTFKTLQQQKSKPAPQYNNYGYNY</sequence>
<dbReference type="SUPFAM" id="SSF47781">
    <property type="entry name" value="RuvA domain 2-like"/>
    <property type="match status" value="2"/>
</dbReference>
<evidence type="ECO:0000313" key="19">
    <source>
        <dbReference type="EMBL" id="CAK9442323.1"/>
    </source>
</evidence>
<accession>A0ABP0ZVW9</accession>
<evidence type="ECO:0000256" key="9">
    <source>
        <dbReference type="PIRNR" id="PIRNR036947"/>
    </source>
</evidence>
<evidence type="ECO:0000259" key="17">
    <source>
        <dbReference type="Pfam" id="PF21710"/>
    </source>
</evidence>
<dbReference type="Gene3D" id="1.10.10.650">
    <property type="entry name" value="RuvA domain 2-like"/>
    <property type="match status" value="1"/>
</dbReference>
<dbReference type="InterPro" id="IPR028231">
    <property type="entry name" value="Spt6_YqgF"/>
</dbReference>
<dbReference type="InterPro" id="IPR028088">
    <property type="entry name" value="Spt6_HTH_DNA-bd_dom"/>
</dbReference>
<dbReference type="InterPro" id="IPR036860">
    <property type="entry name" value="SH2_dom_sf"/>
</dbReference>
<evidence type="ECO:0000256" key="6">
    <source>
        <dbReference type="ARBA" id="ARBA00023163"/>
    </source>
</evidence>
<evidence type="ECO:0000256" key="8">
    <source>
        <dbReference type="ARBA" id="ARBA00093389"/>
    </source>
</evidence>
<dbReference type="Pfam" id="PF14633">
    <property type="entry name" value="SH2_2"/>
    <property type="match status" value="1"/>
</dbReference>
<feature type="region of interest" description="Disordered" evidence="10">
    <location>
        <begin position="1"/>
        <end position="205"/>
    </location>
</feature>
<evidence type="ECO:0000259" key="12">
    <source>
        <dbReference type="Pfam" id="PF14633"/>
    </source>
</evidence>
<feature type="compositionally biased region" description="Basic residues" evidence="10">
    <location>
        <begin position="66"/>
        <end position="76"/>
    </location>
</feature>
<evidence type="ECO:0000259" key="15">
    <source>
        <dbReference type="Pfam" id="PF14641"/>
    </source>
</evidence>
<dbReference type="RefSeq" id="XP_066833004.1">
    <property type="nucleotide sequence ID" value="XM_066976468.1"/>
</dbReference>
<dbReference type="InterPro" id="IPR042066">
    <property type="entry name" value="Spt6_death-like"/>
</dbReference>
<evidence type="ECO:0000313" key="20">
    <source>
        <dbReference type="Proteomes" id="UP001497383"/>
    </source>
</evidence>